<sequence>MICIMENTLFSGLHILPSRPTSPSPQKLDIRYTYTEISCTLNTLLWHFTRLFPHSSRKPLLPESGFTKGIIGLVAAGGVNFRMPNPEPNCLPFSAHNTSAVGYCYTLHLTLDSYT</sequence>
<dbReference type="AlphaFoldDB" id="A0AAV7IHA1"/>
<comment type="caution">
    <text evidence="1">The sequence shown here is derived from an EMBL/GenBank/DDBJ whole genome shotgun (WGS) entry which is preliminary data.</text>
</comment>
<reference evidence="1 2" key="1">
    <citation type="journal article" date="2021" name="J. Hered.">
        <title>A chromosome-level genome assembly of the parasitoid wasp, Cotesia glomerata (Hymenoptera: Braconidae).</title>
        <authorList>
            <person name="Pinto B.J."/>
            <person name="Weis J.J."/>
            <person name="Gamble T."/>
            <person name="Ode P.J."/>
            <person name="Paul R."/>
            <person name="Zaspel J.M."/>
        </authorList>
    </citation>
    <scope>NUCLEOTIDE SEQUENCE [LARGE SCALE GENOMIC DNA]</scope>
    <source>
        <strain evidence="1">CgM1</strain>
    </source>
</reference>
<protein>
    <submittedName>
        <fullName evidence="1">Uncharacterized protein</fullName>
    </submittedName>
</protein>
<organism evidence="1 2">
    <name type="scientific">Cotesia glomerata</name>
    <name type="common">Lepidopteran parasitic wasp</name>
    <name type="synonym">Apanteles glomeratus</name>
    <dbReference type="NCBI Taxonomy" id="32391"/>
    <lineage>
        <taxon>Eukaryota</taxon>
        <taxon>Metazoa</taxon>
        <taxon>Ecdysozoa</taxon>
        <taxon>Arthropoda</taxon>
        <taxon>Hexapoda</taxon>
        <taxon>Insecta</taxon>
        <taxon>Pterygota</taxon>
        <taxon>Neoptera</taxon>
        <taxon>Endopterygota</taxon>
        <taxon>Hymenoptera</taxon>
        <taxon>Apocrita</taxon>
        <taxon>Ichneumonoidea</taxon>
        <taxon>Braconidae</taxon>
        <taxon>Microgastrinae</taxon>
        <taxon>Cotesia</taxon>
    </lineage>
</organism>
<gene>
    <name evidence="1" type="ORF">KQX54_019713</name>
</gene>
<name>A0AAV7IHA1_COTGL</name>
<accession>A0AAV7IHA1</accession>
<dbReference type="EMBL" id="JAHXZJ010001864">
    <property type="protein sequence ID" value="KAH0550493.1"/>
    <property type="molecule type" value="Genomic_DNA"/>
</dbReference>
<evidence type="ECO:0000313" key="2">
    <source>
        <dbReference type="Proteomes" id="UP000826195"/>
    </source>
</evidence>
<dbReference type="Proteomes" id="UP000826195">
    <property type="component" value="Unassembled WGS sequence"/>
</dbReference>
<evidence type="ECO:0000313" key="1">
    <source>
        <dbReference type="EMBL" id="KAH0550493.1"/>
    </source>
</evidence>
<keyword evidence="2" id="KW-1185">Reference proteome</keyword>
<proteinExistence type="predicted"/>